<gene>
    <name evidence="1" type="ORF">GCM10010466_39370</name>
</gene>
<dbReference type="EMBL" id="BAAAUT010000031">
    <property type="protein sequence ID" value="GAA3144379.1"/>
    <property type="molecule type" value="Genomic_DNA"/>
</dbReference>
<protein>
    <submittedName>
        <fullName evidence="1">Uncharacterized protein</fullName>
    </submittedName>
</protein>
<dbReference type="Proteomes" id="UP001500320">
    <property type="component" value="Unassembled WGS sequence"/>
</dbReference>
<dbReference type="RefSeq" id="WP_344861574.1">
    <property type="nucleotide sequence ID" value="NZ_BAAAUT010000031.1"/>
</dbReference>
<proteinExistence type="predicted"/>
<comment type="caution">
    <text evidence="1">The sequence shown here is derived from an EMBL/GenBank/DDBJ whole genome shotgun (WGS) entry which is preliminary data.</text>
</comment>
<evidence type="ECO:0000313" key="1">
    <source>
        <dbReference type="EMBL" id="GAA3144379.1"/>
    </source>
</evidence>
<evidence type="ECO:0000313" key="2">
    <source>
        <dbReference type="Proteomes" id="UP001500320"/>
    </source>
</evidence>
<keyword evidence="2" id="KW-1185">Reference proteome</keyword>
<organism evidence="1 2">
    <name type="scientific">Planomonospora alba</name>
    <dbReference type="NCBI Taxonomy" id="161354"/>
    <lineage>
        <taxon>Bacteria</taxon>
        <taxon>Bacillati</taxon>
        <taxon>Actinomycetota</taxon>
        <taxon>Actinomycetes</taxon>
        <taxon>Streptosporangiales</taxon>
        <taxon>Streptosporangiaceae</taxon>
        <taxon>Planomonospora</taxon>
    </lineage>
</organism>
<reference evidence="2" key="1">
    <citation type="journal article" date="2019" name="Int. J. Syst. Evol. Microbiol.">
        <title>The Global Catalogue of Microorganisms (GCM) 10K type strain sequencing project: providing services to taxonomists for standard genome sequencing and annotation.</title>
        <authorList>
            <consortium name="The Broad Institute Genomics Platform"/>
            <consortium name="The Broad Institute Genome Sequencing Center for Infectious Disease"/>
            <person name="Wu L."/>
            <person name="Ma J."/>
        </authorList>
    </citation>
    <scope>NUCLEOTIDE SEQUENCE [LARGE SCALE GENOMIC DNA]</scope>
    <source>
        <strain evidence="2">JCM 9373</strain>
    </source>
</reference>
<name>A0ABP6NF26_9ACTN</name>
<accession>A0ABP6NF26</accession>
<sequence>MTRTHDEDTWPHWAGDPLIRHHRHAPRRELDFVASARAGHDINRATCACGGMDAVLVTTPAELVAAYDTHMRSVQRFKRTR</sequence>